<evidence type="ECO:0000313" key="2">
    <source>
        <dbReference type="Proteomes" id="UP000548119"/>
    </source>
</evidence>
<sequence length="107" mass="12505">MYEVNLTKQISTLTIMKYIIPNTHQVCLESSKFHYKFGPSFKFYAYYSSSNHFRILIALYNFLKNLTPEFVKAQLTKALTYNPLIASLSNNEITNTSNNWIKSDNTY</sequence>
<proteinExistence type="predicted"/>
<evidence type="ECO:0000313" key="1">
    <source>
        <dbReference type="EMBL" id="MBA9082208.1"/>
    </source>
</evidence>
<protein>
    <submittedName>
        <fullName evidence="1">Uncharacterized protein</fullName>
    </submittedName>
</protein>
<comment type="caution">
    <text evidence="1">The sequence shown here is derived from an EMBL/GenBank/DDBJ whole genome shotgun (WGS) entry which is preliminary data.</text>
</comment>
<name>A0ABR6E0X9_9HYPH</name>
<reference evidence="1 2" key="1">
    <citation type="submission" date="2020-08" db="EMBL/GenBank/DDBJ databases">
        <title>Genomic Encyclopedia of Type Strains, Phase IV (KMG-IV): sequencing the most valuable type-strain genomes for metagenomic binning, comparative biology and taxonomic classification.</title>
        <authorList>
            <person name="Goeker M."/>
        </authorList>
    </citation>
    <scope>NUCLEOTIDE SEQUENCE [LARGE SCALE GENOMIC DNA]</scope>
    <source>
        <strain evidence="1 2">DSM 21431</strain>
    </source>
</reference>
<accession>A0ABR6E0X9</accession>
<keyword evidence="2" id="KW-1185">Reference proteome</keyword>
<organism evidence="1 2">
    <name type="scientific">Bartonella chomelii</name>
    <dbReference type="NCBI Taxonomy" id="236402"/>
    <lineage>
        <taxon>Bacteria</taxon>
        <taxon>Pseudomonadati</taxon>
        <taxon>Pseudomonadota</taxon>
        <taxon>Alphaproteobacteria</taxon>
        <taxon>Hyphomicrobiales</taxon>
        <taxon>Bartonellaceae</taxon>
        <taxon>Bartonella</taxon>
    </lineage>
</organism>
<dbReference type="Proteomes" id="UP000548119">
    <property type="component" value="Unassembled WGS sequence"/>
</dbReference>
<gene>
    <name evidence="1" type="ORF">GGR10_000031</name>
</gene>
<dbReference type="EMBL" id="JACJIR010000001">
    <property type="protein sequence ID" value="MBA9082208.1"/>
    <property type="molecule type" value="Genomic_DNA"/>
</dbReference>